<evidence type="ECO:0000256" key="1">
    <source>
        <dbReference type="SAM" id="MobiDB-lite"/>
    </source>
</evidence>
<sequence>MPSSSSHGSSSSSLDTTPGRLCMLSPAPYTISDKKGTNAGSSSSGSRSMGASSSRSLRQLPPDYSIASRVERRLKLDKIDSLQEDSEADRNGRRSATAVGRNEERIAKIRWSRQCRESIRILRSLDVPVLAPGLRSSPNHSISQGH</sequence>
<evidence type="ECO:0000313" key="3">
    <source>
        <dbReference type="Proteomes" id="UP000553632"/>
    </source>
</evidence>
<feature type="region of interest" description="Disordered" evidence="1">
    <location>
        <begin position="1"/>
        <end position="102"/>
    </location>
</feature>
<dbReference type="Proteomes" id="UP000553632">
    <property type="component" value="Unassembled WGS sequence"/>
</dbReference>
<reference evidence="2 3" key="1">
    <citation type="submission" date="2020-04" db="EMBL/GenBank/DDBJ databases">
        <title>Perkinsus olseni comparative genomics.</title>
        <authorList>
            <person name="Bogema D.R."/>
        </authorList>
    </citation>
    <scope>NUCLEOTIDE SEQUENCE [LARGE SCALE GENOMIC DNA]</scope>
    <source>
        <strain evidence="2 3">ATCC PRA-207</strain>
    </source>
</reference>
<gene>
    <name evidence="2" type="ORF">FOZ63_004495</name>
</gene>
<dbReference type="EMBL" id="JABANO010031957">
    <property type="protein sequence ID" value="KAF4709415.1"/>
    <property type="molecule type" value="Genomic_DNA"/>
</dbReference>
<feature type="compositionally biased region" description="Basic and acidic residues" evidence="1">
    <location>
        <begin position="69"/>
        <end position="81"/>
    </location>
</feature>
<comment type="caution">
    <text evidence="2">The sequence shown here is derived from an EMBL/GenBank/DDBJ whole genome shotgun (WGS) entry which is preliminary data.</text>
</comment>
<feature type="compositionally biased region" description="Low complexity" evidence="1">
    <location>
        <begin position="1"/>
        <end position="13"/>
    </location>
</feature>
<protein>
    <submittedName>
        <fullName evidence="2">Uncharacterized protein</fullName>
    </submittedName>
</protein>
<evidence type="ECO:0000313" key="2">
    <source>
        <dbReference type="EMBL" id="KAF4709415.1"/>
    </source>
</evidence>
<dbReference type="AlphaFoldDB" id="A0A7J6QLZ0"/>
<organism evidence="2 3">
    <name type="scientific">Perkinsus olseni</name>
    <name type="common">Perkinsus atlanticus</name>
    <dbReference type="NCBI Taxonomy" id="32597"/>
    <lineage>
        <taxon>Eukaryota</taxon>
        <taxon>Sar</taxon>
        <taxon>Alveolata</taxon>
        <taxon>Perkinsozoa</taxon>
        <taxon>Perkinsea</taxon>
        <taxon>Perkinsida</taxon>
        <taxon>Perkinsidae</taxon>
        <taxon>Perkinsus</taxon>
    </lineage>
</organism>
<keyword evidence="3" id="KW-1185">Reference proteome</keyword>
<accession>A0A7J6QLZ0</accession>
<proteinExistence type="predicted"/>
<name>A0A7J6QLZ0_PEROL</name>
<feature type="compositionally biased region" description="Low complexity" evidence="1">
    <location>
        <begin position="39"/>
        <end position="56"/>
    </location>
</feature>